<keyword evidence="2" id="KW-0489">Methyltransferase</keyword>
<name>A0ABY5P388_9LACT</name>
<evidence type="ECO:0000256" key="3">
    <source>
        <dbReference type="ARBA" id="ARBA00023015"/>
    </source>
</evidence>
<dbReference type="InterPro" id="IPR016220">
    <property type="entry name" value="Me-P-triester_DNA_alkyl-Trfase"/>
</dbReference>
<dbReference type="Gene3D" id="1.10.10.60">
    <property type="entry name" value="Homeodomain-like"/>
    <property type="match status" value="2"/>
</dbReference>
<dbReference type="PIRSF" id="PIRSF000408">
    <property type="entry name" value="Alkyltransferas_AdaA"/>
    <property type="match status" value="1"/>
</dbReference>
<dbReference type="PRINTS" id="PR00032">
    <property type="entry name" value="HTHARAC"/>
</dbReference>
<dbReference type="PROSITE" id="PS01124">
    <property type="entry name" value="HTH_ARAC_FAMILY_2"/>
    <property type="match status" value="1"/>
</dbReference>
<dbReference type="InterPro" id="IPR004026">
    <property type="entry name" value="Ada_DNA_repair_Zn-bd"/>
</dbReference>
<dbReference type="InterPro" id="IPR018060">
    <property type="entry name" value="HTH_AraC"/>
</dbReference>
<dbReference type="InterPro" id="IPR009057">
    <property type="entry name" value="Homeodomain-like_sf"/>
</dbReference>
<proteinExistence type="predicted"/>
<keyword evidence="9" id="KW-1185">Reference proteome</keyword>
<dbReference type="SMART" id="SM00342">
    <property type="entry name" value="HTH_ARAC"/>
    <property type="match status" value="1"/>
</dbReference>
<evidence type="ECO:0000256" key="2">
    <source>
        <dbReference type="ARBA" id="ARBA00022603"/>
    </source>
</evidence>
<dbReference type="SUPFAM" id="SSF57884">
    <property type="entry name" value="Ada DNA repair protein, N-terminal domain (N-Ada 10)"/>
    <property type="match status" value="1"/>
</dbReference>
<evidence type="ECO:0000313" key="9">
    <source>
        <dbReference type="Proteomes" id="UP001315967"/>
    </source>
</evidence>
<dbReference type="InterPro" id="IPR035451">
    <property type="entry name" value="Ada-like_dom_sf"/>
</dbReference>
<evidence type="ECO:0000313" key="8">
    <source>
        <dbReference type="EMBL" id="UUX33029.1"/>
    </source>
</evidence>
<protein>
    <submittedName>
        <fullName evidence="8">AraC family transcriptional regulator</fullName>
    </submittedName>
</protein>
<keyword evidence="4" id="KW-0238">DNA-binding</keyword>
<dbReference type="InterPro" id="IPR020449">
    <property type="entry name" value="Tscrpt_reg_AraC-type_HTH"/>
</dbReference>
<accession>A0ABY5P388</accession>
<dbReference type="Gene3D" id="3.40.10.10">
    <property type="entry name" value="DNA Methylphosphotriester Repair Domain"/>
    <property type="match status" value="1"/>
</dbReference>
<evidence type="ECO:0000256" key="5">
    <source>
        <dbReference type="ARBA" id="ARBA00023159"/>
    </source>
</evidence>
<dbReference type="Pfam" id="PF12833">
    <property type="entry name" value="HTH_18"/>
    <property type="match status" value="1"/>
</dbReference>
<comment type="cofactor">
    <cofactor evidence="1">
        <name>Zn(2+)</name>
        <dbReference type="ChEBI" id="CHEBI:29105"/>
    </cofactor>
</comment>
<dbReference type="SUPFAM" id="SSF46689">
    <property type="entry name" value="Homeodomain-like"/>
    <property type="match status" value="2"/>
</dbReference>
<keyword evidence="3" id="KW-0805">Transcription regulation</keyword>
<evidence type="ECO:0000256" key="4">
    <source>
        <dbReference type="ARBA" id="ARBA00023125"/>
    </source>
</evidence>
<dbReference type="PANTHER" id="PTHR43280:SF28">
    <property type="entry name" value="HTH-TYPE TRANSCRIPTIONAL ACTIVATOR RHAS"/>
    <property type="match status" value="1"/>
</dbReference>
<dbReference type="EMBL" id="CP102453">
    <property type="protein sequence ID" value="UUX33029.1"/>
    <property type="molecule type" value="Genomic_DNA"/>
</dbReference>
<evidence type="ECO:0000256" key="6">
    <source>
        <dbReference type="ARBA" id="ARBA00023163"/>
    </source>
</evidence>
<keyword evidence="6" id="KW-0804">Transcription</keyword>
<dbReference type="PANTHER" id="PTHR43280">
    <property type="entry name" value="ARAC-FAMILY TRANSCRIPTIONAL REGULATOR"/>
    <property type="match status" value="1"/>
</dbReference>
<evidence type="ECO:0000256" key="1">
    <source>
        <dbReference type="ARBA" id="ARBA00001947"/>
    </source>
</evidence>
<dbReference type="RefSeq" id="WP_313792529.1">
    <property type="nucleotide sequence ID" value="NZ_CP102453.1"/>
</dbReference>
<dbReference type="Pfam" id="PF02805">
    <property type="entry name" value="Ada_Zn_binding"/>
    <property type="match status" value="1"/>
</dbReference>
<sequence length="193" mass="22398">MAVRPNEEQKRAIMENNKDYDGQFFYAVQTTRIFCRPSCKSRTPNFDHVTIYPTPEAALAAGYRPCKRCNSAGRRLPNDEWVLYIKEYIDDNYAKPLTLKQIADDCHGSPFHLHRVFTDVKGMTPLAYVHHVRLTHAKVYLKQTTLPIKEIAKKVGIANASRFSTLFKAYTKQTPKQYRNNHLREEQNNGYTI</sequence>
<organism evidence="8 9">
    <name type="scientific">Fundicoccus culcitae</name>
    <dbReference type="NCBI Taxonomy" id="2969821"/>
    <lineage>
        <taxon>Bacteria</taxon>
        <taxon>Bacillati</taxon>
        <taxon>Bacillota</taxon>
        <taxon>Bacilli</taxon>
        <taxon>Lactobacillales</taxon>
        <taxon>Aerococcaceae</taxon>
        <taxon>Fundicoccus</taxon>
    </lineage>
</organism>
<keyword evidence="5" id="KW-0010">Activator</keyword>
<reference evidence="8 9" key="1">
    <citation type="submission" date="2022-08" db="EMBL/GenBank/DDBJ databases">
        <title>Aerococcaceae sp. nov isolated from spoiled eye mask.</title>
        <authorList>
            <person name="Zhou G."/>
            <person name="Xie X.-B."/>
            <person name="Shi Q.-S."/>
            <person name="Wang Y.-S."/>
            <person name="Wen X."/>
            <person name="Peng H."/>
            <person name="Yang X.-J."/>
            <person name="Tao H.-B."/>
            <person name="Huang X.-M."/>
        </authorList>
    </citation>
    <scope>NUCLEOTIDE SEQUENCE [LARGE SCALE GENOMIC DNA]</scope>
    <source>
        <strain evidence="9">DM20194951</strain>
    </source>
</reference>
<evidence type="ECO:0000259" key="7">
    <source>
        <dbReference type="PROSITE" id="PS01124"/>
    </source>
</evidence>
<gene>
    <name evidence="8" type="ORF">NRE15_08910</name>
</gene>
<dbReference type="Proteomes" id="UP001315967">
    <property type="component" value="Chromosome"/>
</dbReference>
<feature type="domain" description="HTH araC/xylS-type" evidence="7">
    <location>
        <begin position="83"/>
        <end position="181"/>
    </location>
</feature>
<keyword evidence="2" id="KW-0808">Transferase</keyword>